<dbReference type="AlphaFoldDB" id="A0A1W7CW67"/>
<dbReference type="EMBL" id="CP021121">
    <property type="protein sequence ID" value="ARQ68580.1"/>
    <property type="molecule type" value="Genomic_DNA"/>
</dbReference>
<dbReference type="KEGG" id="smao:CAG99_06665"/>
<accession>A0A1W7CW67</accession>
<dbReference type="Proteomes" id="UP000194218">
    <property type="component" value="Chromosome"/>
</dbReference>
<reference evidence="1 2" key="1">
    <citation type="submission" date="2017-05" db="EMBL/GenBank/DDBJ databases">
        <title>Complete genome sequence of Streptomyces sp. SCSIO 03032 revealed the diverse biosynthetic pathways for its bioactive secondary metabolites.</title>
        <authorList>
            <person name="Ma L."/>
            <person name="Zhu Y."/>
            <person name="Zhang W."/>
            <person name="Zhang G."/>
            <person name="Tian X."/>
            <person name="Zhang S."/>
            <person name="Zhang C."/>
        </authorList>
    </citation>
    <scope>NUCLEOTIDE SEQUENCE [LARGE SCALE GENOMIC DNA]</scope>
    <source>
        <strain evidence="1 2">SCSIO 03032</strain>
    </source>
</reference>
<proteinExistence type="predicted"/>
<dbReference type="NCBIfam" id="TIGR04268">
    <property type="entry name" value="FxSxx-COOH"/>
    <property type="match status" value="1"/>
</dbReference>
<name>A0A1W7CW67_9ACTN</name>
<protein>
    <submittedName>
        <fullName evidence="1">FXSXX-COOH protein</fullName>
    </submittedName>
</protein>
<dbReference type="InterPro" id="IPR026334">
    <property type="entry name" value="FxSxx-COOH"/>
</dbReference>
<dbReference type="OrthoDB" id="4295266at2"/>
<evidence type="ECO:0000313" key="2">
    <source>
        <dbReference type="Proteomes" id="UP000194218"/>
    </source>
</evidence>
<keyword evidence="2" id="KW-1185">Reference proteome</keyword>
<evidence type="ECO:0000313" key="1">
    <source>
        <dbReference type="EMBL" id="ARQ68580.1"/>
    </source>
</evidence>
<sequence>MCGGTVSEGREPLPDLLGLSLSELRDLDHPVLSEVLAELRDRVVRQGEGLWGFNQFDNNDVM</sequence>
<organism evidence="1 2">
    <name type="scientific">Streptomyces marincola</name>
    <dbReference type="NCBI Taxonomy" id="2878388"/>
    <lineage>
        <taxon>Bacteria</taxon>
        <taxon>Bacillati</taxon>
        <taxon>Actinomycetota</taxon>
        <taxon>Actinomycetes</taxon>
        <taxon>Kitasatosporales</taxon>
        <taxon>Streptomycetaceae</taxon>
        <taxon>Streptomyces</taxon>
    </lineage>
</organism>
<gene>
    <name evidence="1" type="ORF">CAG99_06665</name>
</gene>